<proteinExistence type="predicted"/>
<organism evidence="2">
    <name type="scientific">Physcomitrium patens</name>
    <name type="common">Spreading-leaved earth moss</name>
    <name type="synonym">Physcomitrella patens</name>
    <dbReference type="NCBI Taxonomy" id="3218"/>
    <lineage>
        <taxon>Eukaryota</taxon>
        <taxon>Viridiplantae</taxon>
        <taxon>Streptophyta</taxon>
        <taxon>Embryophyta</taxon>
        <taxon>Bryophyta</taxon>
        <taxon>Bryophytina</taxon>
        <taxon>Bryopsida</taxon>
        <taxon>Funariidae</taxon>
        <taxon>Funariales</taxon>
        <taxon>Funariaceae</taxon>
        <taxon>Physcomitrium</taxon>
    </lineage>
</organism>
<reference evidence="3" key="3">
    <citation type="submission" date="2020-12" db="UniProtKB">
        <authorList>
            <consortium name="EnsemblPlants"/>
        </authorList>
    </citation>
    <scope>IDENTIFICATION</scope>
</reference>
<dbReference type="EnsemblPlants" id="Pp3c17_1350V3.1">
    <property type="protein sequence ID" value="PAC:32908388.CDS.1"/>
    <property type="gene ID" value="Pp3c17_1350"/>
</dbReference>
<dbReference type="Gramene" id="Pp3c17_1350V3.1">
    <property type="protein sequence ID" value="PAC:32908388.CDS.1"/>
    <property type="gene ID" value="Pp3c17_1350"/>
</dbReference>
<keyword evidence="4" id="KW-1185">Reference proteome</keyword>
<dbReference type="InParanoid" id="A0A2K1J2D8"/>
<reference evidence="2 4" key="2">
    <citation type="journal article" date="2018" name="Plant J.">
        <title>The Physcomitrella patens chromosome-scale assembly reveals moss genome structure and evolution.</title>
        <authorList>
            <person name="Lang D."/>
            <person name="Ullrich K.K."/>
            <person name="Murat F."/>
            <person name="Fuchs J."/>
            <person name="Jenkins J."/>
            <person name="Haas F.B."/>
            <person name="Piednoel M."/>
            <person name="Gundlach H."/>
            <person name="Van Bel M."/>
            <person name="Meyberg R."/>
            <person name="Vives C."/>
            <person name="Morata J."/>
            <person name="Symeonidi A."/>
            <person name="Hiss M."/>
            <person name="Muchero W."/>
            <person name="Kamisugi Y."/>
            <person name="Saleh O."/>
            <person name="Blanc G."/>
            <person name="Decker E.L."/>
            <person name="van Gessel N."/>
            <person name="Grimwood J."/>
            <person name="Hayes R.D."/>
            <person name="Graham S.W."/>
            <person name="Gunter L.E."/>
            <person name="McDaniel S.F."/>
            <person name="Hoernstein S.N.W."/>
            <person name="Larsson A."/>
            <person name="Li F.W."/>
            <person name="Perroud P.F."/>
            <person name="Phillips J."/>
            <person name="Ranjan P."/>
            <person name="Rokshar D.S."/>
            <person name="Rothfels C.J."/>
            <person name="Schneider L."/>
            <person name="Shu S."/>
            <person name="Stevenson D.W."/>
            <person name="Thummler F."/>
            <person name="Tillich M."/>
            <person name="Villarreal Aguilar J.C."/>
            <person name="Widiez T."/>
            <person name="Wong G.K."/>
            <person name="Wymore A."/>
            <person name="Zhang Y."/>
            <person name="Zimmer A.D."/>
            <person name="Quatrano R.S."/>
            <person name="Mayer K.F.X."/>
            <person name="Goodstein D."/>
            <person name="Casacuberta J.M."/>
            <person name="Vandepoele K."/>
            <person name="Reski R."/>
            <person name="Cuming A.C."/>
            <person name="Tuskan G.A."/>
            <person name="Maumus F."/>
            <person name="Salse J."/>
            <person name="Schmutz J."/>
            <person name="Rensing S.A."/>
        </authorList>
    </citation>
    <scope>NUCLEOTIDE SEQUENCE [LARGE SCALE GENOMIC DNA]</scope>
    <source>
        <strain evidence="3 4">cv. Gransden 2004</strain>
    </source>
</reference>
<dbReference type="AlphaFoldDB" id="A0A2K1J2D8"/>
<evidence type="ECO:0000313" key="3">
    <source>
        <dbReference type="EnsemblPlants" id="PAC:32908388.CDS.1"/>
    </source>
</evidence>
<evidence type="ECO:0000256" key="1">
    <source>
        <dbReference type="SAM" id="MobiDB-lite"/>
    </source>
</evidence>
<feature type="compositionally biased region" description="Basic and acidic residues" evidence="1">
    <location>
        <begin position="25"/>
        <end position="34"/>
    </location>
</feature>
<evidence type="ECO:0000313" key="2">
    <source>
        <dbReference type="EMBL" id="PNR35686.1"/>
    </source>
</evidence>
<dbReference type="Proteomes" id="UP000006727">
    <property type="component" value="Chromosome 17"/>
</dbReference>
<dbReference type="EMBL" id="ABEU02000017">
    <property type="protein sequence ID" value="PNR35686.1"/>
    <property type="molecule type" value="Genomic_DNA"/>
</dbReference>
<sequence>MPPSLKAKLVGTPARRNSSQGLSSGERKPLHNDNDSTTINEEADGIEDERGLILHSLSRMMLQIFVQP</sequence>
<reference evidence="2 4" key="1">
    <citation type="journal article" date="2008" name="Science">
        <title>The Physcomitrella genome reveals evolutionary insights into the conquest of land by plants.</title>
        <authorList>
            <person name="Rensing S."/>
            <person name="Lang D."/>
            <person name="Zimmer A."/>
            <person name="Terry A."/>
            <person name="Salamov A."/>
            <person name="Shapiro H."/>
            <person name="Nishiyama T."/>
            <person name="Perroud P.-F."/>
            <person name="Lindquist E."/>
            <person name="Kamisugi Y."/>
            <person name="Tanahashi T."/>
            <person name="Sakakibara K."/>
            <person name="Fujita T."/>
            <person name="Oishi K."/>
            <person name="Shin-I T."/>
            <person name="Kuroki Y."/>
            <person name="Toyoda A."/>
            <person name="Suzuki Y."/>
            <person name="Hashimoto A."/>
            <person name="Yamaguchi K."/>
            <person name="Sugano A."/>
            <person name="Kohara Y."/>
            <person name="Fujiyama A."/>
            <person name="Anterola A."/>
            <person name="Aoki S."/>
            <person name="Ashton N."/>
            <person name="Barbazuk W.B."/>
            <person name="Barker E."/>
            <person name="Bennetzen J."/>
            <person name="Bezanilla M."/>
            <person name="Blankenship R."/>
            <person name="Cho S.H."/>
            <person name="Dutcher S."/>
            <person name="Estelle M."/>
            <person name="Fawcett J.A."/>
            <person name="Gundlach H."/>
            <person name="Hanada K."/>
            <person name="Heyl A."/>
            <person name="Hicks K.A."/>
            <person name="Hugh J."/>
            <person name="Lohr M."/>
            <person name="Mayer K."/>
            <person name="Melkozernov A."/>
            <person name="Murata T."/>
            <person name="Nelson D."/>
            <person name="Pils B."/>
            <person name="Prigge M."/>
            <person name="Reiss B."/>
            <person name="Renner T."/>
            <person name="Rombauts S."/>
            <person name="Rushton P."/>
            <person name="Sanderfoot A."/>
            <person name="Schween G."/>
            <person name="Shiu S.-H."/>
            <person name="Stueber K."/>
            <person name="Theodoulou F.L."/>
            <person name="Tu H."/>
            <person name="Van de Peer Y."/>
            <person name="Verrier P.J."/>
            <person name="Waters E."/>
            <person name="Wood A."/>
            <person name="Yang L."/>
            <person name="Cove D."/>
            <person name="Cuming A."/>
            <person name="Hasebe M."/>
            <person name="Lucas S."/>
            <person name="Mishler D.B."/>
            <person name="Reski R."/>
            <person name="Grigoriev I."/>
            <person name="Quatrano R.S."/>
            <person name="Boore J.L."/>
        </authorList>
    </citation>
    <scope>NUCLEOTIDE SEQUENCE [LARGE SCALE GENOMIC DNA]</scope>
    <source>
        <strain evidence="3 4">cv. Gransden 2004</strain>
    </source>
</reference>
<feature type="region of interest" description="Disordered" evidence="1">
    <location>
        <begin position="1"/>
        <end position="44"/>
    </location>
</feature>
<gene>
    <name evidence="2" type="ORF">PHYPA_021536</name>
</gene>
<evidence type="ECO:0000313" key="4">
    <source>
        <dbReference type="Proteomes" id="UP000006727"/>
    </source>
</evidence>
<accession>A0A2K1J2D8</accession>
<protein>
    <submittedName>
        <fullName evidence="2 3">Uncharacterized protein</fullName>
    </submittedName>
</protein>
<dbReference type="PaxDb" id="3218-PP1S148_24V6.1"/>
<name>A0A2K1J2D8_PHYPA</name>